<protein>
    <submittedName>
        <fullName evidence="5">Putative glycosyltransferase EpsH</fullName>
        <ecNumber evidence="5">2.4.-.-</ecNumber>
    </submittedName>
</protein>
<accession>A0A166CSW1</accession>
<dbReference type="EC" id="2.4.-.-" evidence="5"/>
<dbReference type="Pfam" id="PF01501">
    <property type="entry name" value="Glyco_transf_8"/>
    <property type="match status" value="1"/>
</dbReference>
<dbReference type="InterPro" id="IPR029044">
    <property type="entry name" value="Nucleotide-diphossugar_trans"/>
</dbReference>
<dbReference type="PANTHER" id="PTHR22916">
    <property type="entry name" value="GLYCOSYLTRANSFERASE"/>
    <property type="match status" value="1"/>
</dbReference>
<sequence length="617" mass="73466">MKIIEVNDNKDYSSLKQLRHVSRSSLFKFDIAEILSKHDKVLYLDSDVLILDNLEKLYNINFENNYAVVVKDTLSMTNPTHVKKVSPKIDFYFNTGVMLLNLEKMRKDKISNKLLSFRKNKFNKFMDQDAFNAIFNNDVIYANIKYNFLNAYLNYSTITEIENFYNEKFSSNECELYENAKILHLGGLEKPWSTMMGSLTYIYLKYSKYYSIEITKNIQELINKKMEKINFDKSYYLNKYPHIKKVGMDPIEHYIKYGEKEGKYPNKNAEFNSIRRKINNTIELEKSQNEDSNISFRNNNKNPIKYTTINHPNIVEKLKNKLPPKISVIIPVYNAENYLNKCLDSVINQSLKNFEIICINDGSTDNSLKILKEYANKDKRIKIINQENKGAGAARNKGLNTAKGEYIEFVDSDDWLENNTLDYLYSLAKNKNTDIIMFKLRPWNDKENKFFKRNDYELSALKKYFNHELYSHHEIKEELFNISVSPCNKFYKKDFLDNIHAKFPEGTIFEDNPFFFQVILNFKKLFIIDKYLYNRRVRENSVITSKDERYFGYIPIMNHVIETFKENKVYEEYETKLLNHKISSIKYFAYKNIDEDSYLIIFFLYVLFFFFGIFIYV</sequence>
<dbReference type="InterPro" id="IPR002495">
    <property type="entry name" value="Glyco_trans_8"/>
</dbReference>
<comment type="caution">
    <text evidence="5">The sequence shown here is derived from an EMBL/GenBank/DDBJ whole genome shotgun (WGS) entry which is preliminary data.</text>
</comment>
<dbReference type="CDD" id="cd00761">
    <property type="entry name" value="Glyco_tranf_GTA_type"/>
    <property type="match status" value="1"/>
</dbReference>
<dbReference type="SUPFAM" id="SSF53448">
    <property type="entry name" value="Nucleotide-diphospho-sugar transferases"/>
    <property type="match status" value="2"/>
</dbReference>
<evidence type="ECO:0000259" key="4">
    <source>
        <dbReference type="Pfam" id="PF00535"/>
    </source>
</evidence>
<keyword evidence="3" id="KW-0812">Transmembrane</keyword>
<dbReference type="AlphaFoldDB" id="A0A166CSW1"/>
<feature type="transmembrane region" description="Helical" evidence="3">
    <location>
        <begin position="598"/>
        <end position="616"/>
    </location>
</feature>
<evidence type="ECO:0000256" key="1">
    <source>
        <dbReference type="ARBA" id="ARBA00022676"/>
    </source>
</evidence>
<dbReference type="Gene3D" id="3.90.550.10">
    <property type="entry name" value="Spore Coat Polysaccharide Biosynthesis Protein SpsA, Chain A"/>
    <property type="match status" value="2"/>
</dbReference>
<proteinExistence type="predicted"/>
<gene>
    <name evidence="5" type="primary">epsH_2</name>
    <name evidence="5" type="ORF">MBFIL_07960</name>
</gene>
<keyword evidence="1 5" id="KW-0328">Glycosyltransferase</keyword>
<feature type="domain" description="Glycosyltransferase 2-like" evidence="4">
    <location>
        <begin position="327"/>
        <end position="495"/>
    </location>
</feature>
<keyword evidence="3" id="KW-0472">Membrane</keyword>
<name>A0A166CSW1_9EURY</name>
<keyword evidence="3" id="KW-1133">Transmembrane helix</keyword>
<dbReference type="OrthoDB" id="46222at2157"/>
<dbReference type="PATRIC" id="fig|55758.3.peg.891"/>
<dbReference type="STRING" id="55758.MBFIL_07960"/>
<organism evidence="5 6">
    <name type="scientific">Methanobrevibacter filiformis</name>
    <dbReference type="NCBI Taxonomy" id="55758"/>
    <lineage>
        <taxon>Archaea</taxon>
        <taxon>Methanobacteriati</taxon>
        <taxon>Methanobacteriota</taxon>
        <taxon>Methanomada group</taxon>
        <taxon>Methanobacteria</taxon>
        <taxon>Methanobacteriales</taxon>
        <taxon>Methanobacteriaceae</taxon>
        <taxon>Methanobrevibacter</taxon>
    </lineage>
</organism>
<dbReference type="Pfam" id="PF00535">
    <property type="entry name" value="Glycos_transf_2"/>
    <property type="match status" value="1"/>
</dbReference>
<dbReference type="EMBL" id="LWMT01000125">
    <property type="protein sequence ID" value="KZX14828.1"/>
    <property type="molecule type" value="Genomic_DNA"/>
</dbReference>
<keyword evidence="2 5" id="KW-0808">Transferase</keyword>
<dbReference type="GO" id="GO:0016757">
    <property type="term" value="F:glycosyltransferase activity"/>
    <property type="evidence" value="ECO:0007669"/>
    <property type="project" value="UniProtKB-KW"/>
</dbReference>
<dbReference type="PANTHER" id="PTHR22916:SF51">
    <property type="entry name" value="GLYCOSYLTRANSFERASE EPSH-RELATED"/>
    <property type="match status" value="1"/>
</dbReference>
<dbReference type="InterPro" id="IPR001173">
    <property type="entry name" value="Glyco_trans_2-like"/>
</dbReference>
<evidence type="ECO:0000313" key="6">
    <source>
        <dbReference type="Proteomes" id="UP000077066"/>
    </source>
</evidence>
<keyword evidence="6" id="KW-1185">Reference proteome</keyword>
<dbReference type="Proteomes" id="UP000077066">
    <property type="component" value="Unassembled WGS sequence"/>
</dbReference>
<evidence type="ECO:0000313" key="5">
    <source>
        <dbReference type="EMBL" id="KZX14828.1"/>
    </source>
</evidence>
<evidence type="ECO:0000256" key="2">
    <source>
        <dbReference type="ARBA" id="ARBA00022679"/>
    </source>
</evidence>
<evidence type="ECO:0000256" key="3">
    <source>
        <dbReference type="SAM" id="Phobius"/>
    </source>
</evidence>
<reference evidence="5 6" key="1">
    <citation type="submission" date="2016-04" db="EMBL/GenBank/DDBJ databases">
        <title>Genome sequence of Methanobrevibacter filiformis DSM 11501.</title>
        <authorList>
            <person name="Poehlein A."/>
            <person name="Seedorf H."/>
            <person name="Daniel R."/>
        </authorList>
    </citation>
    <scope>NUCLEOTIDE SEQUENCE [LARGE SCALE GENOMIC DNA]</scope>
    <source>
        <strain evidence="5 6">DSM 11501</strain>
    </source>
</reference>